<keyword evidence="1" id="KW-0862">Zinc</keyword>
<dbReference type="AlphaFoldDB" id="A0A3A2ZSY0"/>
<feature type="region of interest" description="Disordered" evidence="2">
    <location>
        <begin position="1"/>
        <end position="208"/>
    </location>
</feature>
<evidence type="ECO:0000313" key="4">
    <source>
        <dbReference type="EMBL" id="RJE21085.1"/>
    </source>
</evidence>
<evidence type="ECO:0000313" key="5">
    <source>
        <dbReference type="Proteomes" id="UP000266188"/>
    </source>
</evidence>
<feature type="compositionally biased region" description="Low complexity" evidence="2">
    <location>
        <begin position="177"/>
        <end position="187"/>
    </location>
</feature>
<proteinExistence type="predicted"/>
<name>A0A3A2ZSY0_9EURO</name>
<dbReference type="InterPro" id="IPR013087">
    <property type="entry name" value="Znf_C2H2_type"/>
</dbReference>
<dbReference type="PROSITE" id="PS50157">
    <property type="entry name" value="ZINC_FINGER_C2H2_2"/>
    <property type="match status" value="1"/>
</dbReference>
<reference evidence="5" key="1">
    <citation type="submission" date="2017-02" db="EMBL/GenBank/DDBJ databases">
        <authorList>
            <person name="Tafer H."/>
            <person name="Lopandic K."/>
        </authorList>
    </citation>
    <scope>NUCLEOTIDE SEQUENCE [LARGE SCALE GENOMIC DNA]</scope>
    <source>
        <strain evidence="5">CBS 366.77</strain>
    </source>
</reference>
<evidence type="ECO:0000256" key="2">
    <source>
        <dbReference type="SAM" id="MobiDB-lite"/>
    </source>
</evidence>
<feature type="domain" description="C2H2-type" evidence="3">
    <location>
        <begin position="440"/>
        <end position="467"/>
    </location>
</feature>
<evidence type="ECO:0000259" key="3">
    <source>
        <dbReference type="PROSITE" id="PS50157"/>
    </source>
</evidence>
<dbReference type="SMART" id="SM00355">
    <property type="entry name" value="ZnF_C2H2"/>
    <property type="match status" value="3"/>
</dbReference>
<dbReference type="Proteomes" id="UP000266188">
    <property type="component" value="Unassembled WGS sequence"/>
</dbReference>
<protein>
    <submittedName>
        <fullName evidence="4">Zinc finger transcription factor</fullName>
    </submittedName>
</protein>
<dbReference type="PROSITE" id="PS00028">
    <property type="entry name" value="ZINC_FINGER_C2H2_1"/>
    <property type="match status" value="1"/>
</dbReference>
<feature type="compositionally biased region" description="Pro residues" evidence="2">
    <location>
        <begin position="569"/>
        <end position="584"/>
    </location>
</feature>
<sequence>MPLSQPDQTRGHLHPRRRPLKYSPPSLVDSSPTQDAPPSQSSPKIHLKKGETFHSPTSPPSEDRDPVLDIRSVPRRSPTCPRTLEAIADREERMADILNRLTLDDGPAPNAEDSHHAKDDLSVPDAARRADASHSTAKDTPDSVKNPRRPESSAQKDNSHKKTKNHAHCSDSGIGTSISSERQLSDSSESESKVSVKEGQLSSCDGGTQSALTSSISAIQSVSSGKRQLPYEACKHIERNILVPILKEKGLKPFHPLVKSIPQRIVNKEIVCLRDLEKTFMWLGPIYSEVKYLDFCEVSIQCIHTTTTHLNDRDQRLPTDIPYTNGYFLDLIEQVRQYAATFSRARETIERNREAAQSDSKTAAPTERLTLEGGLSKTGRPAELVVHKDGQPISLRTGEPYNKDATPTIKRSLSIETVDEGVDRSMARRKKNAPPMDINKKCKDCDKVFKRPCDLTKHEKTHSRPWKCSVPSCKYHEIGWPTEKERDRHVNDKHSNSPALFKCSFAPCTYQSKRESNCKQHMEKAHGWTYVRSKNNGRHSKKGSSVQPTPQTPSVSTPASKAVDLPTPATGPSPSPYEPPLGYPQDPPFSFADPPMQNQAEDFQLFPENNFNNFPTSMDFEAFQSHLEGCDPNGFPTALDGHRQSFDSNSVPDLVGTSMGLDGSPVASTDNTSLNFDLDWSNLDPTNFDEEFTTMPMQVVTPEQPDQMNGINTFSHDPVIAGPSPLSMQQAKIPGLSPGASSKLMLYSGDEYLDDSVTNMYPTGYQPKSNNDFTLYDNSMSMASTQADMSSLRRDINQMVPAMNTMDNYPCFNQSWAGHPGVPDAMHPDMDMDYFG</sequence>
<comment type="caution">
    <text evidence="4">The sequence shown here is derived from an EMBL/GenBank/DDBJ whole genome shotgun (WGS) entry which is preliminary data.</text>
</comment>
<dbReference type="STRING" id="2070753.A0A3A2ZSY0"/>
<dbReference type="EMBL" id="MVGC01000253">
    <property type="protein sequence ID" value="RJE21085.1"/>
    <property type="molecule type" value="Genomic_DNA"/>
</dbReference>
<evidence type="ECO:0000256" key="1">
    <source>
        <dbReference type="PROSITE-ProRule" id="PRU00042"/>
    </source>
</evidence>
<feature type="compositionally biased region" description="Basic and acidic residues" evidence="2">
    <location>
        <begin position="112"/>
        <end position="142"/>
    </location>
</feature>
<feature type="compositionally biased region" description="Low complexity" evidence="2">
    <location>
        <begin position="544"/>
        <end position="558"/>
    </location>
</feature>
<keyword evidence="5" id="KW-1185">Reference proteome</keyword>
<feature type="region of interest" description="Disordered" evidence="2">
    <location>
        <begin position="529"/>
        <end position="584"/>
    </location>
</feature>
<gene>
    <name evidence="4" type="ORF">PHISCL_06572</name>
</gene>
<organism evidence="4 5">
    <name type="scientific">Aspergillus sclerotialis</name>
    <dbReference type="NCBI Taxonomy" id="2070753"/>
    <lineage>
        <taxon>Eukaryota</taxon>
        <taxon>Fungi</taxon>
        <taxon>Dikarya</taxon>
        <taxon>Ascomycota</taxon>
        <taxon>Pezizomycotina</taxon>
        <taxon>Eurotiomycetes</taxon>
        <taxon>Eurotiomycetidae</taxon>
        <taxon>Eurotiales</taxon>
        <taxon>Aspergillaceae</taxon>
        <taxon>Aspergillus</taxon>
        <taxon>Aspergillus subgen. Polypaecilum</taxon>
    </lineage>
</organism>
<accession>A0A3A2ZSY0</accession>
<feature type="compositionally biased region" description="Basic residues" evidence="2">
    <location>
        <begin position="11"/>
        <end position="20"/>
    </location>
</feature>
<feature type="compositionally biased region" description="Polar residues" evidence="2">
    <location>
        <begin position="28"/>
        <end position="43"/>
    </location>
</feature>
<dbReference type="GO" id="GO:0008270">
    <property type="term" value="F:zinc ion binding"/>
    <property type="evidence" value="ECO:0007669"/>
    <property type="project" value="UniProtKB-KW"/>
</dbReference>
<dbReference type="OrthoDB" id="9368434at2759"/>
<keyword evidence="1" id="KW-0863">Zinc-finger</keyword>
<keyword evidence="1" id="KW-0479">Metal-binding</keyword>